<evidence type="ECO:0000313" key="2">
    <source>
        <dbReference type="EMBL" id="KAK6122296.1"/>
    </source>
</evidence>
<dbReference type="InterPro" id="IPR008507">
    <property type="entry name" value="DUF789"/>
</dbReference>
<protein>
    <submittedName>
        <fullName evidence="2">Uncharacterized protein</fullName>
    </submittedName>
</protein>
<keyword evidence="3" id="KW-1185">Reference proteome</keyword>
<evidence type="ECO:0000256" key="1">
    <source>
        <dbReference type="SAM" id="MobiDB-lite"/>
    </source>
</evidence>
<feature type="region of interest" description="Disordered" evidence="1">
    <location>
        <begin position="30"/>
        <end position="70"/>
    </location>
</feature>
<dbReference type="Proteomes" id="UP001318860">
    <property type="component" value="Unassembled WGS sequence"/>
</dbReference>
<feature type="compositionally biased region" description="Basic and acidic residues" evidence="1">
    <location>
        <begin position="45"/>
        <end position="57"/>
    </location>
</feature>
<accession>A0ABR0UJ48</accession>
<reference evidence="2 3" key="1">
    <citation type="journal article" date="2021" name="Comput. Struct. Biotechnol. J.">
        <title>De novo genome assembly of the potent medicinal plant Rehmannia glutinosa using nanopore technology.</title>
        <authorList>
            <person name="Ma L."/>
            <person name="Dong C."/>
            <person name="Song C."/>
            <person name="Wang X."/>
            <person name="Zheng X."/>
            <person name="Niu Y."/>
            <person name="Chen S."/>
            <person name="Feng W."/>
        </authorList>
    </citation>
    <scope>NUCLEOTIDE SEQUENCE [LARGE SCALE GENOMIC DNA]</scope>
    <source>
        <strain evidence="2">DH-2019</strain>
    </source>
</reference>
<evidence type="ECO:0000313" key="3">
    <source>
        <dbReference type="Proteomes" id="UP001318860"/>
    </source>
</evidence>
<dbReference type="PANTHER" id="PTHR31343:SF42">
    <property type="entry name" value="T15D22.8"/>
    <property type="match status" value="1"/>
</dbReference>
<proteinExistence type="predicted"/>
<organism evidence="2 3">
    <name type="scientific">Rehmannia glutinosa</name>
    <name type="common">Chinese foxglove</name>
    <dbReference type="NCBI Taxonomy" id="99300"/>
    <lineage>
        <taxon>Eukaryota</taxon>
        <taxon>Viridiplantae</taxon>
        <taxon>Streptophyta</taxon>
        <taxon>Embryophyta</taxon>
        <taxon>Tracheophyta</taxon>
        <taxon>Spermatophyta</taxon>
        <taxon>Magnoliopsida</taxon>
        <taxon>eudicotyledons</taxon>
        <taxon>Gunneridae</taxon>
        <taxon>Pentapetalae</taxon>
        <taxon>asterids</taxon>
        <taxon>lamiids</taxon>
        <taxon>Lamiales</taxon>
        <taxon>Orobanchaceae</taxon>
        <taxon>Rehmannieae</taxon>
        <taxon>Rehmannia</taxon>
    </lineage>
</organism>
<dbReference type="PANTHER" id="PTHR31343">
    <property type="entry name" value="T15D22.8"/>
    <property type="match status" value="1"/>
</dbReference>
<comment type="caution">
    <text evidence="2">The sequence shown here is derived from an EMBL/GenBank/DDBJ whole genome shotgun (WGS) entry which is preliminary data.</text>
</comment>
<sequence length="453" mass="51648">MLGAGLQFNRSRNGEDRFYSAARARLSQDYLRRAQSDVTSSRSRSRPDEPPPEKSKPEVPASPPVSEPSPLCNLERFLESVTPSMNARSWRTCDMEFQPFFVLSDLWESFKEWSAYGVGVPLILNDRDGVVQYYVPYLSGIQLYADLPKSTAKLREDEPIKKYLADHICLDIIFRHLLYRFSLPRVVESLHEFALVIKNVAIWLVPFGEESDGEYFRDSSSDGSSDSEQERVVLNYSRDSSLRVDQLSSREQLMAFQEGFSSDEGESGSSQGCLLFEYLERDPPYCREPLANKISDLALHFPELKTLRSCDLLPSSWISVAWYPIYRIPTGPTLRDLDACFLTFHSLHTPMTGSEVVHPPIVKYSTESDGVPQISLPVFGLASYKYKVSLWTPNTGYQRQLANTLLQSADNWLSLLQQKERRLLEIQTCRFELRCYGSAGMGHAELRLLKKLC</sequence>
<dbReference type="EMBL" id="JABTTQ020002724">
    <property type="protein sequence ID" value="KAK6122296.1"/>
    <property type="molecule type" value="Genomic_DNA"/>
</dbReference>
<dbReference type="Pfam" id="PF05623">
    <property type="entry name" value="DUF789"/>
    <property type="match status" value="1"/>
</dbReference>
<name>A0ABR0UJ48_REHGL</name>
<gene>
    <name evidence="2" type="ORF">DH2020_043916</name>
</gene>